<dbReference type="AlphaFoldDB" id="A0A3E1AYZ5"/>
<organism evidence="1 2">
    <name type="scientific">Rhizobium leguminosarum bv. trifolii</name>
    <dbReference type="NCBI Taxonomy" id="386"/>
    <lineage>
        <taxon>Bacteria</taxon>
        <taxon>Pseudomonadati</taxon>
        <taxon>Pseudomonadota</taxon>
        <taxon>Alphaproteobacteria</taxon>
        <taxon>Hyphomicrobiales</taxon>
        <taxon>Rhizobiaceae</taxon>
        <taxon>Rhizobium/Agrobacterium group</taxon>
        <taxon>Rhizobium</taxon>
    </lineage>
</organism>
<gene>
    <name evidence="1" type="ORF">B5K10_32400</name>
</gene>
<accession>A0A3E1AYZ5</accession>
<dbReference type="Proteomes" id="UP000256748">
    <property type="component" value="Unassembled WGS sequence"/>
</dbReference>
<evidence type="ECO:0000313" key="2">
    <source>
        <dbReference type="Proteomes" id="UP000256748"/>
    </source>
</evidence>
<comment type="caution">
    <text evidence="1">The sequence shown here is derived from an EMBL/GenBank/DDBJ whole genome shotgun (WGS) entry which is preliminary data.</text>
</comment>
<dbReference type="EMBL" id="NAOO01000045">
    <property type="protein sequence ID" value="RFB82395.1"/>
    <property type="molecule type" value="Genomic_DNA"/>
</dbReference>
<proteinExistence type="predicted"/>
<evidence type="ECO:0000313" key="1">
    <source>
        <dbReference type="EMBL" id="RFB82395.1"/>
    </source>
</evidence>
<reference evidence="1 2" key="1">
    <citation type="submission" date="2017-03" db="EMBL/GenBank/DDBJ databases">
        <title>Genome analysis of Rhizobial strains effectives or ineffectives for nitrogen fixation isolated from bean seeds.</title>
        <authorList>
            <person name="Peralta H."/>
            <person name="Aguilar-Vera A."/>
            <person name="Mora Y."/>
            <person name="Vargas-Lagunas C."/>
            <person name="Girard L."/>
            <person name="Mora J."/>
        </authorList>
    </citation>
    <scope>NUCLEOTIDE SEQUENCE [LARGE SCALE GENOMIC DNA]</scope>
    <source>
        <strain evidence="1 2">CCGM5</strain>
    </source>
</reference>
<name>A0A3E1AYZ5_RHILT</name>
<sequence>MLLGFWREWLMTCFNRRSELFTPSPKDSFLEPGTKARKISIDIYNLFRCQSKYKIKHFLLCGDFFR</sequence>
<protein>
    <submittedName>
        <fullName evidence="1">Uncharacterized protein</fullName>
    </submittedName>
</protein>